<dbReference type="CDD" id="cd00371">
    <property type="entry name" value="HMA"/>
    <property type="match status" value="1"/>
</dbReference>
<feature type="domain" description="HMA" evidence="2">
    <location>
        <begin position="47"/>
        <end position="103"/>
    </location>
</feature>
<dbReference type="eggNOG" id="KOG0207">
    <property type="taxonomic scope" value="Eukaryota"/>
</dbReference>
<dbReference type="AlphaFoldDB" id="V7CRQ7"/>
<reference evidence="4" key="1">
    <citation type="journal article" date="2014" name="Nat. Genet.">
        <title>A reference genome for common bean and genome-wide analysis of dual domestications.</title>
        <authorList>
            <person name="Schmutz J."/>
            <person name="McClean P.E."/>
            <person name="Mamidi S."/>
            <person name="Wu G.A."/>
            <person name="Cannon S.B."/>
            <person name="Grimwood J."/>
            <person name="Jenkins J."/>
            <person name="Shu S."/>
            <person name="Song Q."/>
            <person name="Chavarro C."/>
            <person name="Torres-Torres M."/>
            <person name="Geffroy V."/>
            <person name="Moghaddam S.M."/>
            <person name="Gao D."/>
            <person name="Abernathy B."/>
            <person name="Barry K."/>
            <person name="Blair M."/>
            <person name="Brick M.A."/>
            <person name="Chovatia M."/>
            <person name="Gepts P."/>
            <person name="Goodstein D.M."/>
            <person name="Gonzales M."/>
            <person name="Hellsten U."/>
            <person name="Hyten D.L."/>
            <person name="Jia G."/>
            <person name="Kelly J.D."/>
            <person name="Kudrna D."/>
            <person name="Lee R."/>
            <person name="Richard M.M."/>
            <person name="Miklas P.N."/>
            <person name="Osorno J.M."/>
            <person name="Rodrigues J."/>
            <person name="Thareau V."/>
            <person name="Urrea C.A."/>
            <person name="Wang M."/>
            <person name="Yu Y."/>
            <person name="Zhang M."/>
            <person name="Wing R.A."/>
            <person name="Cregan P.B."/>
            <person name="Rokhsar D.S."/>
            <person name="Jackson S.A."/>
        </authorList>
    </citation>
    <scope>NUCLEOTIDE SEQUENCE [LARGE SCALE GENOMIC DNA]</scope>
    <source>
        <strain evidence="4">cv. G19833</strain>
    </source>
</reference>
<dbReference type="InterPro" id="IPR017969">
    <property type="entry name" value="Heavy-metal-associated_CS"/>
</dbReference>
<dbReference type="Pfam" id="PF00403">
    <property type="entry name" value="HMA"/>
    <property type="match status" value="1"/>
</dbReference>
<dbReference type="PROSITE" id="PS50846">
    <property type="entry name" value="HMA_2"/>
    <property type="match status" value="1"/>
</dbReference>
<dbReference type="Gene3D" id="3.30.70.100">
    <property type="match status" value="1"/>
</dbReference>
<keyword evidence="1" id="KW-0479">Metal-binding</keyword>
<dbReference type="PANTHER" id="PTHR46594:SF4">
    <property type="entry name" value="P-TYPE CATION-TRANSPORTING ATPASE"/>
    <property type="match status" value="1"/>
</dbReference>
<dbReference type="SUPFAM" id="SSF55008">
    <property type="entry name" value="HMA, heavy metal-associated domain"/>
    <property type="match status" value="1"/>
</dbReference>
<evidence type="ECO:0000313" key="3">
    <source>
        <dbReference type="EMBL" id="ESW32043.1"/>
    </source>
</evidence>
<dbReference type="Gramene" id="ESW32043">
    <property type="protein sequence ID" value="ESW32043"/>
    <property type="gene ID" value="PHAVU_002G288300g"/>
</dbReference>
<proteinExistence type="predicted"/>
<dbReference type="Proteomes" id="UP000000226">
    <property type="component" value="Chromosome 2"/>
</dbReference>
<dbReference type="InterPro" id="IPR006121">
    <property type="entry name" value="HMA_dom"/>
</dbReference>
<sequence length="103" mass="11194">MGSKFVALACFRNNEGSGNLSPRSHYPSMPRYPKGVTKEEGSSNVLLKALFSVTGMTCSACAASVEKAVKRLPGIHEALVDVLNNRAQILFYPSFVNVEDFKP</sequence>
<dbReference type="InterPro" id="IPR036163">
    <property type="entry name" value="HMA_dom_sf"/>
</dbReference>
<keyword evidence="4" id="KW-1185">Reference proteome</keyword>
<dbReference type="PROSITE" id="PS01047">
    <property type="entry name" value="HMA_1"/>
    <property type="match status" value="1"/>
</dbReference>
<name>V7CRQ7_PHAVU</name>
<dbReference type="OrthoDB" id="432719at2759"/>
<evidence type="ECO:0000256" key="1">
    <source>
        <dbReference type="ARBA" id="ARBA00022723"/>
    </source>
</evidence>
<accession>V7CRQ7</accession>
<dbReference type="PANTHER" id="PTHR46594">
    <property type="entry name" value="P-TYPE CATION-TRANSPORTING ATPASE"/>
    <property type="match status" value="1"/>
</dbReference>
<dbReference type="EMBL" id="CM002289">
    <property type="protein sequence ID" value="ESW32043.1"/>
    <property type="molecule type" value="Genomic_DNA"/>
</dbReference>
<organism evidence="3 4">
    <name type="scientific">Phaseolus vulgaris</name>
    <name type="common">Kidney bean</name>
    <name type="synonym">French bean</name>
    <dbReference type="NCBI Taxonomy" id="3885"/>
    <lineage>
        <taxon>Eukaryota</taxon>
        <taxon>Viridiplantae</taxon>
        <taxon>Streptophyta</taxon>
        <taxon>Embryophyta</taxon>
        <taxon>Tracheophyta</taxon>
        <taxon>Spermatophyta</taxon>
        <taxon>Magnoliopsida</taxon>
        <taxon>eudicotyledons</taxon>
        <taxon>Gunneridae</taxon>
        <taxon>Pentapetalae</taxon>
        <taxon>rosids</taxon>
        <taxon>fabids</taxon>
        <taxon>Fabales</taxon>
        <taxon>Fabaceae</taxon>
        <taxon>Papilionoideae</taxon>
        <taxon>50 kb inversion clade</taxon>
        <taxon>NPAAA clade</taxon>
        <taxon>indigoferoid/millettioid clade</taxon>
        <taxon>Phaseoleae</taxon>
        <taxon>Phaseolus</taxon>
    </lineage>
</organism>
<protein>
    <recommendedName>
        <fullName evidence="2">HMA domain-containing protein</fullName>
    </recommendedName>
</protein>
<dbReference type="PRINTS" id="PR00942">
    <property type="entry name" value="CUATPASEI"/>
</dbReference>
<dbReference type="OMA" id="GKQKHRE"/>
<gene>
    <name evidence="3" type="ORF">PHAVU_002G288300g</name>
</gene>
<evidence type="ECO:0000313" key="4">
    <source>
        <dbReference type="Proteomes" id="UP000000226"/>
    </source>
</evidence>
<evidence type="ECO:0000259" key="2">
    <source>
        <dbReference type="PROSITE" id="PS50846"/>
    </source>
</evidence>
<dbReference type="GO" id="GO:0046872">
    <property type="term" value="F:metal ion binding"/>
    <property type="evidence" value="ECO:0007669"/>
    <property type="project" value="UniProtKB-KW"/>
</dbReference>